<dbReference type="CDD" id="cd06565">
    <property type="entry name" value="GH20_GcnA-like"/>
    <property type="match status" value="1"/>
</dbReference>
<dbReference type="InterPro" id="IPR041063">
    <property type="entry name" value="Glyco_H_20C_C"/>
</dbReference>
<sequence length="624" mass="73027">MKLIVKDLKFQETSEILLKHFPEAPEEELVIYPEYTEKSGLRVLKCGNNVKIQYHQDVQYYRALGMVLGDPEEDISCSETAYTSRLGTMFDCSRNGVLKVGTVKRYIEYLALLGMNDLLLYTEDTYEIPKYPHFGALRGRYTKEEIREMERYAAKFGIELVPCIQTLAHLRTYLRWPVTEKMRDNSDILLVGEPAVYEFLEDMIRSVRTSFSGKRIHIGMDEAFQLGLGNYLRKNGYQDRTGIMKEHLDRVCAICRKYEFDPMIWSDMYFMLASEDGRYYSVSEDYEWQEKDKPDKDLTLVYWDYYNASEDMYRKMVHLHGKLSGHMYFAGGGWTWNGIAPNYARALETTRVGTKVMKEAGADKWFCTLWQDDGAETPMETCLLSLTYFAECAYEKEVTKERLHDRVKELFGIDSEDLMLLDRFDNFQPEDPYNLKSANPSKLALYQDPMLGIFDGQFKGKGLREYYQDLAEKLEQCLEKEQPQRIRKLLAYYQKLAAFLAEKAEMGLELKSGYDNQDKDRLCVWAGKRIPACLTLLKELHGMREEIWMDECKPQGYEVIDVRLGGIRSRLESAAKRISTWLSDPEQPLEELEEKRVCFWPDEDRIYSFNRWEQIVSASNINEL</sequence>
<dbReference type="SUPFAM" id="SSF51445">
    <property type="entry name" value="(Trans)glycosidases"/>
    <property type="match status" value="1"/>
</dbReference>
<comment type="similarity">
    <text evidence="1">Belongs to the glycosyl hydrolase 20 family.</text>
</comment>
<dbReference type="InterPro" id="IPR017853">
    <property type="entry name" value="GH"/>
</dbReference>
<evidence type="ECO:0000313" key="6">
    <source>
        <dbReference type="Proteomes" id="UP000824116"/>
    </source>
</evidence>
<accession>A0A9D2K1B7</accession>
<evidence type="ECO:0000313" key="5">
    <source>
        <dbReference type="EMBL" id="HIZ74302.1"/>
    </source>
</evidence>
<reference evidence="5" key="1">
    <citation type="journal article" date="2021" name="PeerJ">
        <title>Extensive microbial diversity within the chicken gut microbiome revealed by metagenomics and culture.</title>
        <authorList>
            <person name="Gilroy R."/>
            <person name="Ravi A."/>
            <person name="Getino M."/>
            <person name="Pursley I."/>
            <person name="Horton D.L."/>
            <person name="Alikhan N.F."/>
            <person name="Baker D."/>
            <person name="Gharbi K."/>
            <person name="Hall N."/>
            <person name="Watson M."/>
            <person name="Adriaenssens E.M."/>
            <person name="Foster-Nyarko E."/>
            <person name="Jarju S."/>
            <person name="Secka A."/>
            <person name="Antonio M."/>
            <person name="Oren A."/>
            <person name="Chaudhuri R.R."/>
            <person name="La Ragione R."/>
            <person name="Hildebrand F."/>
            <person name="Pallen M.J."/>
        </authorList>
    </citation>
    <scope>NUCLEOTIDE SEQUENCE</scope>
    <source>
        <strain evidence="5">CHK196-3914</strain>
    </source>
</reference>
<dbReference type="Proteomes" id="UP000824116">
    <property type="component" value="Unassembled WGS sequence"/>
</dbReference>
<feature type="domain" description="Glycoside hydrolase family 20 catalytic" evidence="3">
    <location>
        <begin position="87"/>
        <end position="303"/>
    </location>
</feature>
<gene>
    <name evidence="5" type="ORF">H9723_03530</name>
</gene>
<evidence type="ECO:0000256" key="1">
    <source>
        <dbReference type="ARBA" id="ARBA00006285"/>
    </source>
</evidence>
<dbReference type="GO" id="GO:0004563">
    <property type="term" value="F:beta-N-acetylhexosaminidase activity"/>
    <property type="evidence" value="ECO:0007669"/>
    <property type="project" value="UniProtKB-ARBA"/>
</dbReference>
<evidence type="ECO:0000259" key="4">
    <source>
        <dbReference type="Pfam" id="PF18088"/>
    </source>
</evidence>
<dbReference type="InterPro" id="IPR015883">
    <property type="entry name" value="Glyco_hydro_20_cat"/>
</dbReference>
<proteinExistence type="inferred from homology"/>
<reference evidence="5" key="2">
    <citation type="submission" date="2021-04" db="EMBL/GenBank/DDBJ databases">
        <authorList>
            <person name="Gilroy R."/>
        </authorList>
    </citation>
    <scope>NUCLEOTIDE SEQUENCE</scope>
    <source>
        <strain evidence="5">CHK196-3914</strain>
    </source>
</reference>
<dbReference type="EMBL" id="DXAY01000085">
    <property type="protein sequence ID" value="HIZ74302.1"/>
    <property type="molecule type" value="Genomic_DNA"/>
</dbReference>
<protein>
    <submittedName>
        <fullName evidence="5">Beta-N-acetylhexosaminidase</fullName>
    </submittedName>
</protein>
<organism evidence="5 6">
    <name type="scientific">Candidatus Mediterraneibacter stercoravium</name>
    <dbReference type="NCBI Taxonomy" id="2838685"/>
    <lineage>
        <taxon>Bacteria</taxon>
        <taxon>Bacillati</taxon>
        <taxon>Bacillota</taxon>
        <taxon>Clostridia</taxon>
        <taxon>Lachnospirales</taxon>
        <taxon>Lachnospiraceae</taxon>
        <taxon>Mediterraneibacter</taxon>
    </lineage>
</organism>
<keyword evidence="2" id="KW-0378">Hydrolase</keyword>
<dbReference type="InterPro" id="IPR038901">
    <property type="entry name" value="HEXDC-like"/>
</dbReference>
<feature type="domain" description="Glycoside Hydrolase 20C C-terminal" evidence="4">
    <location>
        <begin position="417"/>
        <end position="604"/>
    </location>
</feature>
<dbReference type="Gene3D" id="3.20.20.80">
    <property type="entry name" value="Glycosidases"/>
    <property type="match status" value="1"/>
</dbReference>
<dbReference type="Gene3D" id="1.20.120.670">
    <property type="entry name" value="N-acetyl-b-d-glucoasminidase"/>
    <property type="match status" value="1"/>
</dbReference>
<dbReference type="GO" id="GO:0005975">
    <property type="term" value="P:carbohydrate metabolic process"/>
    <property type="evidence" value="ECO:0007669"/>
    <property type="project" value="InterPro"/>
</dbReference>
<name>A0A9D2K1B7_9FIRM</name>
<dbReference type="PANTHER" id="PTHR21040:SF8">
    <property type="entry name" value="BCDNA.GH04120"/>
    <property type="match status" value="1"/>
</dbReference>
<comment type="caution">
    <text evidence="5">The sequence shown here is derived from an EMBL/GenBank/DDBJ whole genome shotgun (WGS) entry which is preliminary data.</text>
</comment>
<dbReference type="AlphaFoldDB" id="A0A9D2K1B7"/>
<evidence type="ECO:0000256" key="2">
    <source>
        <dbReference type="ARBA" id="ARBA00022801"/>
    </source>
</evidence>
<dbReference type="Pfam" id="PF18088">
    <property type="entry name" value="Glyco_H_20C_C"/>
    <property type="match status" value="1"/>
</dbReference>
<dbReference type="Pfam" id="PF00728">
    <property type="entry name" value="Glyco_hydro_20"/>
    <property type="match status" value="1"/>
</dbReference>
<evidence type="ECO:0000259" key="3">
    <source>
        <dbReference type="Pfam" id="PF00728"/>
    </source>
</evidence>
<dbReference type="PANTHER" id="PTHR21040">
    <property type="entry name" value="BCDNA.GH04120"/>
    <property type="match status" value="1"/>
</dbReference>